<evidence type="ECO:0000256" key="6">
    <source>
        <dbReference type="RuleBase" id="RU003355"/>
    </source>
</evidence>
<dbReference type="InterPro" id="IPR015500">
    <property type="entry name" value="Peptidase_S8_subtilisin-rel"/>
</dbReference>
<dbReference type="PROSITE" id="PS51892">
    <property type="entry name" value="SUBTILASE"/>
    <property type="match status" value="1"/>
</dbReference>
<feature type="chain" id="PRO_5015787693" evidence="7">
    <location>
        <begin position="22"/>
        <end position="492"/>
    </location>
</feature>
<evidence type="ECO:0000256" key="5">
    <source>
        <dbReference type="PROSITE-ProRule" id="PRU01240"/>
    </source>
</evidence>
<evidence type="ECO:0000313" key="9">
    <source>
        <dbReference type="EMBL" id="SPL72153.1"/>
    </source>
</evidence>
<dbReference type="GO" id="GO:0006508">
    <property type="term" value="P:proteolysis"/>
    <property type="evidence" value="ECO:0007669"/>
    <property type="project" value="UniProtKB-KW"/>
</dbReference>
<feature type="active site" description="Charge relay system" evidence="5">
    <location>
        <position position="225"/>
    </location>
</feature>
<dbReference type="AlphaFoldDB" id="A0A2U3N3E1"/>
<keyword evidence="3 5" id="KW-0378">Hydrolase</keyword>
<dbReference type="PROSITE" id="PS00138">
    <property type="entry name" value="SUBTILASE_SER"/>
    <property type="match status" value="1"/>
</dbReference>
<keyword evidence="2 5" id="KW-0645">Protease</keyword>
<dbReference type="PANTHER" id="PTHR43806:SF11">
    <property type="entry name" value="CEREVISIN-RELATED"/>
    <property type="match status" value="1"/>
</dbReference>
<sequence length="492" mass="52194">MKLNKLFILCLGALIISNTYAATNDAESAKKRLLEPAKQKIHKAQIDLNALLKNDSNDLIIEYNVGSTVSTASGVQKRNFIASNKQAIRSAYSGAKGLTILRDYNALPLTAYRINNRDTLVQLLNDPNIKAVYPNRINTTNTRESLPLIHQPQTVQNGFTGAGTSVVVVDTGVNYRHADFGNCTGTNTPLGATVREGDRLPDDTCRVSRAFDLAPDDGALDDDGHGTNVAAIVAQVAPQTKIIGIDVFRTVTSWTGEIQRGAADTDSIAAINWAVNNAQTHNIKAINLSLGTPGRSYNSICENSYTTPFANARAAGIVPVVASGNDNFSNGISSPACTAGAVSVGAVYDVDRENGLTWGPVGNQCTDRIIRADQISCFSNSGRLLTLLAPGALITAGGHTLGGTSQAAPHVAGAIALLRANDVRPLDANGHIANDAETIDQTIARLQDNGVEITDTRNGLNFRRIDLQAATRTLGFLPPPQQAPVVVPRRIS</sequence>
<dbReference type="EC" id="3.4.21.62" evidence="9"/>
<dbReference type="InterPro" id="IPR050131">
    <property type="entry name" value="Peptidase_S8_subtilisin-like"/>
</dbReference>
<dbReference type="InterPro" id="IPR036852">
    <property type="entry name" value="Peptidase_S8/S53_dom_sf"/>
</dbReference>
<evidence type="ECO:0000256" key="3">
    <source>
        <dbReference type="ARBA" id="ARBA00022801"/>
    </source>
</evidence>
<feature type="domain" description="Peptidase S8/S53" evidence="8">
    <location>
        <begin position="161"/>
        <end position="436"/>
    </location>
</feature>
<dbReference type="SUPFAM" id="SSF52743">
    <property type="entry name" value="Subtilisin-like"/>
    <property type="match status" value="1"/>
</dbReference>
<evidence type="ECO:0000259" key="8">
    <source>
        <dbReference type="Pfam" id="PF00082"/>
    </source>
</evidence>
<dbReference type="EMBL" id="OOGT01000225">
    <property type="protein sequence ID" value="SPL72153.1"/>
    <property type="molecule type" value="Genomic_DNA"/>
</dbReference>
<dbReference type="Pfam" id="PF00082">
    <property type="entry name" value="Peptidase_S8"/>
    <property type="match status" value="1"/>
</dbReference>
<evidence type="ECO:0000256" key="7">
    <source>
        <dbReference type="SAM" id="SignalP"/>
    </source>
</evidence>
<dbReference type="InterPro" id="IPR023827">
    <property type="entry name" value="Peptidase_S8_Asp-AS"/>
</dbReference>
<dbReference type="PANTHER" id="PTHR43806">
    <property type="entry name" value="PEPTIDASE S8"/>
    <property type="match status" value="1"/>
</dbReference>
<protein>
    <submittedName>
        <fullName evidence="9">Subtilisin E</fullName>
        <ecNumber evidence="9">3.4.21.62</ecNumber>
    </submittedName>
</protein>
<evidence type="ECO:0000256" key="1">
    <source>
        <dbReference type="ARBA" id="ARBA00011073"/>
    </source>
</evidence>
<dbReference type="InterPro" id="IPR023828">
    <property type="entry name" value="Peptidase_S8_Ser-AS"/>
</dbReference>
<dbReference type="PROSITE" id="PS00136">
    <property type="entry name" value="SUBTILASE_ASP"/>
    <property type="match status" value="1"/>
</dbReference>
<keyword evidence="4 5" id="KW-0720">Serine protease</keyword>
<dbReference type="OrthoDB" id="9790784at2"/>
<dbReference type="PRINTS" id="PR00723">
    <property type="entry name" value="SUBTILISIN"/>
</dbReference>
<organism evidence="9 10">
    <name type="scientific">Acinetobacter stercoris</name>
    <dbReference type="NCBI Taxonomy" id="2126983"/>
    <lineage>
        <taxon>Bacteria</taxon>
        <taxon>Pseudomonadati</taxon>
        <taxon>Pseudomonadota</taxon>
        <taxon>Gammaproteobacteria</taxon>
        <taxon>Moraxellales</taxon>
        <taxon>Moraxellaceae</taxon>
        <taxon>Acinetobacter</taxon>
    </lineage>
</organism>
<feature type="active site" description="Charge relay system" evidence="5">
    <location>
        <position position="405"/>
    </location>
</feature>
<gene>
    <name evidence="9" type="primary">aprE</name>
    <name evidence="9" type="ORF">KPC_3331</name>
</gene>
<dbReference type="Proteomes" id="UP000245974">
    <property type="component" value="Unassembled WGS sequence"/>
</dbReference>
<feature type="active site" description="Charge relay system" evidence="5">
    <location>
        <position position="170"/>
    </location>
</feature>
<dbReference type="InterPro" id="IPR000209">
    <property type="entry name" value="Peptidase_S8/S53_dom"/>
</dbReference>
<evidence type="ECO:0000313" key="10">
    <source>
        <dbReference type="Proteomes" id="UP000245974"/>
    </source>
</evidence>
<dbReference type="Gene3D" id="3.40.50.200">
    <property type="entry name" value="Peptidase S8/S53 domain"/>
    <property type="match status" value="1"/>
</dbReference>
<dbReference type="RefSeq" id="WP_121975555.1">
    <property type="nucleotide sequence ID" value="NZ_OOGT01000225.1"/>
</dbReference>
<comment type="similarity">
    <text evidence="1 5 6">Belongs to the peptidase S8 family.</text>
</comment>
<evidence type="ECO:0000256" key="4">
    <source>
        <dbReference type="ARBA" id="ARBA00022825"/>
    </source>
</evidence>
<feature type="signal peptide" evidence="7">
    <location>
        <begin position="1"/>
        <end position="21"/>
    </location>
</feature>
<name>A0A2U3N3E1_9GAMM</name>
<evidence type="ECO:0000256" key="2">
    <source>
        <dbReference type="ARBA" id="ARBA00022670"/>
    </source>
</evidence>
<dbReference type="InParanoid" id="A0A2U3N3E1"/>
<proteinExistence type="inferred from homology"/>
<accession>A0A2U3N3E1</accession>
<reference evidence="10" key="1">
    <citation type="submission" date="2018-03" db="EMBL/GenBank/DDBJ databases">
        <authorList>
            <person name="Blom J."/>
        </authorList>
    </citation>
    <scope>NUCLEOTIDE SEQUENCE [LARGE SCALE GENOMIC DNA]</scope>
    <source>
        <strain evidence="10">KPC-SM-21</strain>
    </source>
</reference>
<dbReference type="GO" id="GO:0004252">
    <property type="term" value="F:serine-type endopeptidase activity"/>
    <property type="evidence" value="ECO:0007669"/>
    <property type="project" value="UniProtKB-UniRule"/>
</dbReference>
<keyword evidence="7" id="KW-0732">Signal</keyword>
<keyword evidence="10" id="KW-1185">Reference proteome</keyword>